<keyword evidence="3" id="KW-1185">Reference proteome</keyword>
<dbReference type="EnsemblFungi" id="CEF84885">
    <property type="protein sequence ID" value="CEF84885"/>
    <property type="gene ID" value="FGRRES_12992"/>
</dbReference>
<reference evidence="2" key="4">
    <citation type="submission" date="2017-01" db="UniProtKB">
        <authorList>
            <consortium name="EnsemblFungi"/>
        </authorList>
    </citation>
    <scope>IDENTIFICATION</scope>
    <source>
        <strain evidence="2">PH-1 / ATCC MYA-4620 / FGSC 9075 / NRRL 31084</strain>
    </source>
</reference>
<reference evidence="2 3" key="1">
    <citation type="journal article" date="2007" name="Science">
        <title>The Fusarium graminearum genome reveals a link between localized polymorphism and pathogen specialization.</title>
        <authorList>
            <person name="Cuomo C.A."/>
            <person name="Gueldener U."/>
            <person name="Xu J.-R."/>
            <person name="Trail F."/>
            <person name="Turgeon B.G."/>
            <person name="Di Pietro A."/>
            <person name="Walton J.D."/>
            <person name="Ma L.-J."/>
            <person name="Baker S.E."/>
            <person name="Rep M."/>
            <person name="Adam G."/>
            <person name="Antoniw J."/>
            <person name="Baldwin T."/>
            <person name="Calvo S.E."/>
            <person name="Chang Y.-L."/>
            <person name="DeCaprio D."/>
            <person name="Gale L.R."/>
            <person name="Gnerre S."/>
            <person name="Goswami R.S."/>
            <person name="Hammond-Kosack K."/>
            <person name="Harris L.J."/>
            <person name="Hilburn K."/>
            <person name="Kennell J.C."/>
            <person name="Kroken S."/>
            <person name="Magnuson J.K."/>
            <person name="Mannhaupt G."/>
            <person name="Mauceli E.W."/>
            <person name="Mewes H.-W."/>
            <person name="Mitterbauer R."/>
            <person name="Muehlbauer G."/>
            <person name="Muensterkoetter M."/>
            <person name="Nelson D."/>
            <person name="O'Donnell K."/>
            <person name="Ouellet T."/>
            <person name="Qi W."/>
            <person name="Quesneville H."/>
            <person name="Roncero M.I.G."/>
            <person name="Seong K.-Y."/>
            <person name="Tetko I.V."/>
            <person name="Urban M."/>
            <person name="Waalwijk C."/>
            <person name="Ward T.J."/>
            <person name="Yao J."/>
            <person name="Birren B.W."/>
            <person name="Kistler H.C."/>
        </authorList>
    </citation>
    <scope>NUCLEOTIDE SEQUENCE [LARGE SCALE GENOMIC DNA]</scope>
    <source>
        <strain evidence="3">ATCC MYA-4620 / CBS 123657 / FGSC 9075 / NRRL 31084 / PH-1</strain>
        <strain evidence="2">PH-1 / ATCC MYA-4620 / FGSC 9075 / NRRL 31084</strain>
    </source>
</reference>
<evidence type="ECO:0000313" key="1">
    <source>
        <dbReference type="EMBL" id="CEF84885.1"/>
    </source>
</evidence>
<accession>I1S817</accession>
<protein>
    <submittedName>
        <fullName evidence="1">Chromosome 4, complete genome</fullName>
    </submittedName>
</protein>
<dbReference type="EMBL" id="HG970335">
    <property type="protein sequence ID" value="CEF84885.1"/>
    <property type="molecule type" value="Genomic_DNA"/>
</dbReference>
<dbReference type="AlphaFoldDB" id="I1S817"/>
<dbReference type="InParanoid" id="I1S817"/>
<dbReference type="RefSeq" id="XP_011326461.1">
    <property type="nucleotide sequence ID" value="XM_011328159.1"/>
</dbReference>
<dbReference type="KEGG" id="fgr:FGSG_12992"/>
<name>I1S817_GIBZE</name>
<accession>A0A098DSM5</accession>
<proteinExistence type="predicted"/>
<evidence type="ECO:0000313" key="2">
    <source>
        <dbReference type="EnsemblFungi" id="CEF84885"/>
    </source>
</evidence>
<organism evidence="1 3">
    <name type="scientific">Gibberella zeae (strain ATCC MYA-4620 / CBS 123657 / FGSC 9075 / NRRL 31084 / PH-1)</name>
    <name type="common">Wheat head blight fungus</name>
    <name type="synonym">Fusarium graminearum</name>
    <dbReference type="NCBI Taxonomy" id="229533"/>
    <lineage>
        <taxon>Eukaryota</taxon>
        <taxon>Fungi</taxon>
        <taxon>Dikarya</taxon>
        <taxon>Ascomycota</taxon>
        <taxon>Pezizomycotina</taxon>
        <taxon>Sordariomycetes</taxon>
        <taxon>Hypocreomycetidae</taxon>
        <taxon>Hypocreales</taxon>
        <taxon>Nectriaceae</taxon>
        <taxon>Fusarium</taxon>
    </lineage>
</organism>
<gene>
    <name evidence="1" type="ORF">FGRAMPH1_01T23235</name>
</gene>
<evidence type="ECO:0000313" key="3">
    <source>
        <dbReference type="Proteomes" id="UP000070720"/>
    </source>
</evidence>
<reference evidence="2 3" key="2">
    <citation type="journal article" date="2010" name="Nature">
        <title>Comparative genomics reveals mobile pathogenicity chromosomes in Fusarium.</title>
        <authorList>
            <person name="Ma L.J."/>
            <person name="van der Does H.C."/>
            <person name="Borkovich K.A."/>
            <person name="Coleman J.J."/>
            <person name="Daboussi M.J."/>
            <person name="Di Pietro A."/>
            <person name="Dufresne M."/>
            <person name="Freitag M."/>
            <person name="Grabherr M."/>
            <person name="Henrissat B."/>
            <person name="Houterman P.M."/>
            <person name="Kang S."/>
            <person name="Shim W.B."/>
            <person name="Woloshuk C."/>
            <person name="Xie X."/>
            <person name="Xu J.R."/>
            <person name="Antoniw J."/>
            <person name="Baker S.E."/>
            <person name="Bluhm B.H."/>
            <person name="Breakspear A."/>
            <person name="Brown D.W."/>
            <person name="Butchko R.A."/>
            <person name="Chapman S."/>
            <person name="Coulson R."/>
            <person name="Coutinho P.M."/>
            <person name="Danchin E.G."/>
            <person name="Diener A."/>
            <person name="Gale L.R."/>
            <person name="Gardiner D.M."/>
            <person name="Goff S."/>
            <person name="Hammond-Kosack K.E."/>
            <person name="Hilburn K."/>
            <person name="Hua-Van A."/>
            <person name="Jonkers W."/>
            <person name="Kazan K."/>
            <person name="Kodira C.D."/>
            <person name="Koehrsen M."/>
            <person name="Kumar L."/>
            <person name="Lee Y.H."/>
            <person name="Li L."/>
            <person name="Manners J.M."/>
            <person name="Miranda-Saavedra D."/>
            <person name="Mukherjee M."/>
            <person name="Park G."/>
            <person name="Park J."/>
            <person name="Park S.Y."/>
            <person name="Proctor R.H."/>
            <person name="Regev A."/>
            <person name="Ruiz-Roldan M.C."/>
            <person name="Sain D."/>
            <person name="Sakthikumar S."/>
            <person name="Sykes S."/>
            <person name="Schwartz D.C."/>
            <person name="Turgeon B.G."/>
            <person name="Wapinski I."/>
            <person name="Yoder O."/>
            <person name="Young S."/>
            <person name="Zeng Q."/>
            <person name="Zhou S."/>
            <person name="Galagan J."/>
            <person name="Cuomo C.A."/>
            <person name="Kistler H.C."/>
            <person name="Rep M."/>
        </authorList>
    </citation>
    <scope>GENOME REANNOTATION</scope>
    <source>
        <strain evidence="3">ATCC MYA-4620 / CBS 123657 / FGSC 9075 / NRRL 31084 / PH-1</strain>
        <strain evidence="2">PH-1 / ATCC MYA-4620 / FGSC 9075 / NRRL 31084</strain>
    </source>
</reference>
<reference evidence="1 3" key="3">
    <citation type="journal article" date="2015" name="BMC Genomics">
        <title>The completed genome sequence of the pathogenic ascomycete fungus Fusarium graminearum.</title>
        <authorList>
            <person name="King R."/>
            <person name="Urban M."/>
            <person name="Hammond-Kosack M.C."/>
            <person name="Hassani-Pak K."/>
            <person name="Hammond-Kosack K.E."/>
        </authorList>
    </citation>
    <scope>NUCLEOTIDE SEQUENCE [LARGE SCALE GENOMIC DNA]</scope>
    <source>
        <strain evidence="3">ATCC MYA-4620 / CBS 123657 / FGSC 9075 / NRRL 31084 / PH-1</strain>
        <strain evidence="1">PH-1</strain>
    </source>
</reference>
<dbReference type="Proteomes" id="UP000070720">
    <property type="component" value="Chromosome 4"/>
</dbReference>
<sequence length="104" mass="11711">MQPTDSYDIPQSHETLNAIPIPVPVTFKQKKERQRERGSVGGLACLNISTGLRLHEVRLSGIFHDDLASLPWSIDADQQVESQMMIQSENSIHTLLDFCMIDGY</sequence>
<dbReference type="HOGENOM" id="CLU_2250409_0_0_1"/>
<dbReference type="VEuPathDB" id="FungiDB:FGRAMPH1_01G23235"/>